<dbReference type="Gene3D" id="3.40.190.10">
    <property type="entry name" value="Periplasmic binding protein-like II"/>
    <property type="match status" value="2"/>
</dbReference>
<accession>A0ABT4LKT0</accession>
<evidence type="ECO:0000313" key="3">
    <source>
        <dbReference type="EMBL" id="MCZ4280572.1"/>
    </source>
</evidence>
<proteinExistence type="predicted"/>
<keyword evidence="1" id="KW-0732">Signal</keyword>
<evidence type="ECO:0000256" key="1">
    <source>
        <dbReference type="SAM" id="SignalP"/>
    </source>
</evidence>
<gene>
    <name evidence="3" type="ORF">O4H49_07270</name>
</gene>
<dbReference type="RefSeq" id="WP_269423096.1">
    <property type="nucleotide sequence ID" value="NZ_JAPWGY010000002.1"/>
</dbReference>
<dbReference type="InterPro" id="IPR024370">
    <property type="entry name" value="PBP_domain"/>
</dbReference>
<reference evidence="3" key="1">
    <citation type="submission" date="2022-12" db="EMBL/GenBank/DDBJ databases">
        <title>Bacterial isolates from different developmental stages of Nematostella vectensis.</title>
        <authorList>
            <person name="Fraune S."/>
        </authorList>
    </citation>
    <scope>NUCLEOTIDE SEQUENCE</scope>
    <source>
        <strain evidence="3">G21630-S1</strain>
    </source>
</reference>
<keyword evidence="4" id="KW-1185">Reference proteome</keyword>
<dbReference type="Pfam" id="PF12849">
    <property type="entry name" value="PBP_like_2"/>
    <property type="match status" value="1"/>
</dbReference>
<sequence length="273" mass="29729">MKINRFFAYLLATLLVLNTNIAFAADRYIVVASTTSTENSGLFSYILPIFTEKSGIEVRVVAKGTGKAIRMAQDGDADVLFVHHKPSEEKFVTEGYGLQRFDVMYNDFILVGPDSDPAGVAGNSDITAAFKQIADKEALFASRGDDSGTHKKEQGLWKKAGVDYEAASGKWYRATGQGMGATLNAAVAMGAYALSDRATWIAFKNKGDFSIVSEGSPLLFNQYGVILVNPEKHPHVKAEEGQAFIDWVLSKEGQDAIASFKLEGEQLFFTNAQ</sequence>
<feature type="chain" id="PRO_5047333728" evidence="1">
    <location>
        <begin position="25"/>
        <end position="273"/>
    </location>
</feature>
<dbReference type="EMBL" id="JAPWGY010000002">
    <property type="protein sequence ID" value="MCZ4280572.1"/>
    <property type="molecule type" value="Genomic_DNA"/>
</dbReference>
<organism evidence="3 4">
    <name type="scientific">Kiloniella laminariae</name>
    <dbReference type="NCBI Taxonomy" id="454162"/>
    <lineage>
        <taxon>Bacteria</taxon>
        <taxon>Pseudomonadati</taxon>
        <taxon>Pseudomonadota</taxon>
        <taxon>Alphaproteobacteria</taxon>
        <taxon>Rhodospirillales</taxon>
        <taxon>Kiloniellaceae</taxon>
        <taxon>Kiloniella</taxon>
    </lineage>
</organism>
<comment type="caution">
    <text evidence="3">The sequence shown here is derived from an EMBL/GenBank/DDBJ whole genome shotgun (WGS) entry which is preliminary data.</text>
</comment>
<dbReference type="Proteomes" id="UP001069802">
    <property type="component" value="Unassembled WGS sequence"/>
</dbReference>
<evidence type="ECO:0000259" key="2">
    <source>
        <dbReference type="Pfam" id="PF12849"/>
    </source>
</evidence>
<dbReference type="PANTHER" id="PTHR37945:SF1">
    <property type="entry name" value="EXTRACELLULAR TUNGSTATE BINDING PROTEIN"/>
    <property type="match status" value="1"/>
</dbReference>
<dbReference type="PANTHER" id="PTHR37945">
    <property type="entry name" value="EXTRACELLULAR TUNGSTATE BINDING PROTEIN"/>
    <property type="match status" value="1"/>
</dbReference>
<protein>
    <submittedName>
        <fullName evidence="3">Extracellular solute-binding protein</fullName>
    </submittedName>
</protein>
<feature type="signal peptide" evidence="1">
    <location>
        <begin position="1"/>
        <end position="24"/>
    </location>
</feature>
<dbReference type="SUPFAM" id="SSF53850">
    <property type="entry name" value="Periplasmic binding protein-like II"/>
    <property type="match status" value="1"/>
</dbReference>
<feature type="domain" description="PBP" evidence="2">
    <location>
        <begin position="29"/>
        <end position="252"/>
    </location>
</feature>
<name>A0ABT4LKT0_9PROT</name>
<evidence type="ECO:0000313" key="4">
    <source>
        <dbReference type="Proteomes" id="UP001069802"/>
    </source>
</evidence>
<dbReference type="InterPro" id="IPR052738">
    <property type="entry name" value="ABC-Tungstate_binding"/>
</dbReference>